<evidence type="ECO:0000256" key="4">
    <source>
        <dbReference type="ARBA" id="ARBA00023242"/>
    </source>
</evidence>
<dbReference type="InterPro" id="IPR035369">
    <property type="entry name" value="Nrap_D4"/>
</dbReference>
<dbReference type="Pfam" id="PF17406">
    <property type="entry name" value="Nrap_D5"/>
    <property type="match status" value="1"/>
</dbReference>
<dbReference type="KEGG" id="kpin:30172946"/>
<dbReference type="GO" id="GO:0032545">
    <property type="term" value="C:CURI complex"/>
    <property type="evidence" value="ECO:0007669"/>
    <property type="project" value="TreeGrafter"/>
</dbReference>
<dbReference type="InterPro" id="IPR035371">
    <property type="entry name" value="Nrap_D6"/>
</dbReference>
<feature type="compositionally biased region" description="Basic residues" evidence="6">
    <location>
        <begin position="1"/>
        <end position="22"/>
    </location>
</feature>
<evidence type="ECO:0000313" key="15">
    <source>
        <dbReference type="Proteomes" id="UP000094020"/>
    </source>
</evidence>
<evidence type="ECO:0000259" key="7">
    <source>
        <dbReference type="Pfam" id="PF03813"/>
    </source>
</evidence>
<dbReference type="PANTHER" id="PTHR17972">
    <property type="entry name" value="NUCLEOLAR RNA-ASSOCIATED PROTEIN"/>
    <property type="match status" value="1"/>
</dbReference>
<evidence type="ECO:0000259" key="12">
    <source>
        <dbReference type="Pfam" id="PF17407"/>
    </source>
</evidence>
<dbReference type="GeneID" id="30172946"/>
<comment type="subcellular location">
    <subcellularLocation>
        <location evidence="1 5">Nucleus</location>
        <location evidence="1 5">Nucleolus</location>
    </subcellularLocation>
</comment>
<dbReference type="OrthoDB" id="10251401at2759"/>
<dbReference type="GO" id="GO:0034456">
    <property type="term" value="C:UTP-C complex"/>
    <property type="evidence" value="ECO:0007669"/>
    <property type="project" value="TreeGrafter"/>
</dbReference>
<keyword evidence="15" id="KW-1185">Reference proteome</keyword>
<reference evidence="13" key="3">
    <citation type="submission" date="2016-07" db="EMBL/GenBank/DDBJ databases">
        <title>Evolution of pathogenesis and genome organization in the Tremellales.</title>
        <authorList>
            <person name="Cuomo C."/>
            <person name="Litvintseva A."/>
            <person name="Heitman J."/>
            <person name="Chen Y."/>
            <person name="Sun S."/>
            <person name="Springer D."/>
            <person name="Dromer F."/>
            <person name="Young S."/>
            <person name="Zeng Q."/>
            <person name="Chapman S."/>
            <person name="Gujja S."/>
            <person name="Saif S."/>
            <person name="Birren B."/>
        </authorList>
    </citation>
    <scope>NUCLEOTIDE SEQUENCE</scope>
    <source>
        <strain evidence="13">CBS 10737</strain>
    </source>
</reference>
<reference evidence="14" key="2">
    <citation type="submission" date="2013-07" db="EMBL/GenBank/DDBJ databases">
        <authorList>
            <consortium name="The Broad Institute Genome Sequencing Platform"/>
            <person name="Cuomo C."/>
            <person name="Litvintseva A."/>
            <person name="Chen Y."/>
            <person name="Heitman J."/>
            <person name="Sun S."/>
            <person name="Springer D."/>
            <person name="Dromer F."/>
            <person name="Young S.K."/>
            <person name="Zeng Q."/>
            <person name="Gargeya S."/>
            <person name="Fitzgerald M."/>
            <person name="Abouelleil A."/>
            <person name="Alvarado L."/>
            <person name="Berlin A.M."/>
            <person name="Chapman S.B."/>
            <person name="Dewar J."/>
            <person name="Goldberg J."/>
            <person name="Griggs A."/>
            <person name="Gujja S."/>
            <person name="Hansen M."/>
            <person name="Howarth C."/>
            <person name="Imamovic A."/>
            <person name="Larimer J."/>
            <person name="McCowan C."/>
            <person name="Murphy C."/>
            <person name="Pearson M."/>
            <person name="Priest M."/>
            <person name="Roberts A."/>
            <person name="Saif S."/>
            <person name="Shea T."/>
            <person name="Sykes S."/>
            <person name="Wortman J."/>
            <person name="Nusbaum C."/>
            <person name="Birren B."/>
        </authorList>
    </citation>
    <scope>NUCLEOTIDE SEQUENCE</scope>
    <source>
        <strain evidence="14">CBS 10737</strain>
    </source>
</reference>
<evidence type="ECO:0000313" key="14">
    <source>
        <dbReference type="EMBL" id="WWC71798.1"/>
    </source>
</evidence>
<dbReference type="GO" id="GO:0006409">
    <property type="term" value="P:tRNA export from nucleus"/>
    <property type="evidence" value="ECO:0007669"/>
    <property type="project" value="TreeGrafter"/>
</dbReference>
<dbReference type="Pfam" id="PF17403">
    <property type="entry name" value="Nrap_D2"/>
    <property type="match status" value="1"/>
</dbReference>
<evidence type="ECO:0000313" key="13">
    <source>
        <dbReference type="EMBL" id="OCF48890.1"/>
    </source>
</evidence>
<dbReference type="Pfam" id="PF03813">
    <property type="entry name" value="Nrap"/>
    <property type="match status" value="1"/>
</dbReference>
<proteinExistence type="inferred from homology"/>
<dbReference type="InterPro" id="IPR035368">
    <property type="entry name" value="Nrap_D3"/>
</dbReference>
<dbReference type="Gene3D" id="3.30.70.3030">
    <property type="match status" value="1"/>
</dbReference>
<accession>A0A1B9I051</accession>
<keyword evidence="3 5" id="KW-0694">RNA-binding</keyword>
<dbReference type="InterPro" id="IPR035082">
    <property type="entry name" value="Nrap_D1"/>
</dbReference>
<dbReference type="PANTHER" id="PTHR17972:SF0">
    <property type="entry name" value="NUCLEOLAR PROTEIN 6"/>
    <property type="match status" value="1"/>
</dbReference>
<feature type="compositionally biased region" description="Acidic residues" evidence="6">
    <location>
        <begin position="35"/>
        <end position="51"/>
    </location>
</feature>
<keyword evidence="5" id="KW-0687">Ribonucleoprotein</keyword>
<name>A0A1B9I051_9TREE</name>
<feature type="domain" description="Nrap protein" evidence="7">
    <location>
        <begin position="228"/>
        <end position="362"/>
    </location>
</feature>
<gene>
    <name evidence="13" type="ORF">I206_04577</name>
    <name evidence="14" type="ORF">I206_105757</name>
</gene>
<dbReference type="GO" id="GO:0006364">
    <property type="term" value="P:rRNA processing"/>
    <property type="evidence" value="ECO:0007669"/>
    <property type="project" value="UniProtKB-KW"/>
</dbReference>
<dbReference type="EMBL" id="CP144526">
    <property type="protein sequence ID" value="WWC71798.1"/>
    <property type="molecule type" value="Genomic_DNA"/>
</dbReference>
<dbReference type="Gene3D" id="1.10.1410.10">
    <property type="match status" value="1"/>
</dbReference>
<dbReference type="InterPro" id="IPR035367">
    <property type="entry name" value="Nrap_D2"/>
</dbReference>
<evidence type="ECO:0000259" key="11">
    <source>
        <dbReference type="Pfam" id="PF17406"/>
    </source>
</evidence>
<feature type="domain" description="Nrap protein" evidence="9">
    <location>
        <begin position="554"/>
        <end position="669"/>
    </location>
</feature>
<feature type="domain" description="Nrap protein" evidence="10">
    <location>
        <begin position="703"/>
        <end position="912"/>
    </location>
</feature>
<evidence type="ECO:0000259" key="8">
    <source>
        <dbReference type="Pfam" id="PF17403"/>
    </source>
</evidence>
<evidence type="ECO:0000256" key="1">
    <source>
        <dbReference type="ARBA" id="ARBA00004604"/>
    </source>
</evidence>
<evidence type="ECO:0000256" key="5">
    <source>
        <dbReference type="RuleBase" id="RU364032"/>
    </source>
</evidence>
<feature type="domain" description="Nrap protein" evidence="12">
    <location>
        <begin position="1089"/>
        <end position="1223"/>
    </location>
</feature>
<dbReference type="Proteomes" id="UP000094020">
    <property type="component" value="Chromosome 8"/>
</dbReference>
<keyword evidence="5" id="KW-0690">Ribosome biogenesis</keyword>
<comment type="similarity">
    <text evidence="2 5">Belongs to the NRAP family.</text>
</comment>
<dbReference type="Pfam" id="PF17407">
    <property type="entry name" value="Nrap_D6"/>
    <property type="match status" value="1"/>
</dbReference>
<dbReference type="GO" id="GO:0003723">
    <property type="term" value="F:RNA binding"/>
    <property type="evidence" value="ECO:0007669"/>
    <property type="project" value="UniProtKB-KW"/>
</dbReference>
<evidence type="ECO:0000259" key="9">
    <source>
        <dbReference type="Pfam" id="PF17404"/>
    </source>
</evidence>
<dbReference type="GO" id="GO:0032040">
    <property type="term" value="C:small-subunit processome"/>
    <property type="evidence" value="ECO:0007669"/>
    <property type="project" value="TreeGrafter"/>
</dbReference>
<dbReference type="InterPro" id="IPR035370">
    <property type="entry name" value="Nrap_D5"/>
</dbReference>
<protein>
    <recommendedName>
        <fullName evidence="5">U3 small nucleolar RNA-associated protein 22</fullName>
    </recommendedName>
</protein>
<evidence type="ECO:0000256" key="6">
    <source>
        <dbReference type="SAM" id="MobiDB-lite"/>
    </source>
</evidence>
<organism evidence="13">
    <name type="scientific">Kwoniella pini CBS 10737</name>
    <dbReference type="NCBI Taxonomy" id="1296096"/>
    <lineage>
        <taxon>Eukaryota</taxon>
        <taxon>Fungi</taxon>
        <taxon>Dikarya</taxon>
        <taxon>Basidiomycota</taxon>
        <taxon>Agaricomycotina</taxon>
        <taxon>Tremellomycetes</taxon>
        <taxon>Tremellales</taxon>
        <taxon>Cryptococcaceae</taxon>
        <taxon>Kwoniella</taxon>
    </lineage>
</organism>
<keyword evidence="5" id="KW-0698">rRNA processing</keyword>
<dbReference type="Pfam" id="PF17404">
    <property type="entry name" value="Nrap_D3"/>
    <property type="match status" value="1"/>
</dbReference>
<dbReference type="InterPro" id="IPR005554">
    <property type="entry name" value="NOL6/Upt22"/>
</dbReference>
<feature type="region of interest" description="Disordered" evidence="6">
    <location>
        <begin position="1"/>
        <end position="99"/>
    </location>
</feature>
<evidence type="ECO:0000256" key="3">
    <source>
        <dbReference type="ARBA" id="ARBA00022884"/>
    </source>
</evidence>
<dbReference type="EMBL" id="KI894012">
    <property type="protein sequence ID" value="OCF48890.1"/>
    <property type="molecule type" value="Genomic_DNA"/>
</dbReference>
<dbReference type="Pfam" id="PF17405">
    <property type="entry name" value="Nrap_D4"/>
    <property type="match status" value="1"/>
</dbReference>
<dbReference type="RefSeq" id="XP_019010109.1">
    <property type="nucleotide sequence ID" value="XM_019156307.1"/>
</dbReference>
<keyword evidence="4 5" id="KW-0539">Nucleus</keyword>
<evidence type="ECO:0000256" key="2">
    <source>
        <dbReference type="ARBA" id="ARBA00006674"/>
    </source>
</evidence>
<feature type="domain" description="Nrap protein" evidence="11">
    <location>
        <begin position="914"/>
        <end position="1086"/>
    </location>
</feature>
<dbReference type="STRING" id="1296096.A0A1B9I051"/>
<evidence type="ECO:0000259" key="10">
    <source>
        <dbReference type="Pfam" id="PF17405"/>
    </source>
</evidence>
<feature type="domain" description="Nrap protein" evidence="8">
    <location>
        <begin position="378"/>
        <end position="523"/>
    </location>
</feature>
<reference evidence="13" key="1">
    <citation type="submission" date="2013-07" db="EMBL/GenBank/DDBJ databases">
        <title>The Genome Sequence of Cryptococcus pinus CBS10737.</title>
        <authorList>
            <consortium name="The Broad Institute Genome Sequencing Platform"/>
            <person name="Cuomo C."/>
            <person name="Litvintseva A."/>
            <person name="Chen Y."/>
            <person name="Heitman J."/>
            <person name="Sun S."/>
            <person name="Springer D."/>
            <person name="Dromer F."/>
            <person name="Young S.K."/>
            <person name="Zeng Q."/>
            <person name="Gargeya S."/>
            <person name="Fitzgerald M."/>
            <person name="Abouelleil A."/>
            <person name="Alvarado L."/>
            <person name="Berlin A.M."/>
            <person name="Chapman S.B."/>
            <person name="Dewar J."/>
            <person name="Goldberg J."/>
            <person name="Griggs A."/>
            <person name="Gujja S."/>
            <person name="Hansen M."/>
            <person name="Howarth C."/>
            <person name="Imamovic A."/>
            <person name="Larimer J."/>
            <person name="McCowan C."/>
            <person name="Murphy C."/>
            <person name="Pearson M."/>
            <person name="Priest M."/>
            <person name="Roberts A."/>
            <person name="Saif S."/>
            <person name="Shea T."/>
            <person name="Sykes S."/>
            <person name="Wortman J."/>
            <person name="Nusbaum C."/>
            <person name="Birren B."/>
        </authorList>
    </citation>
    <scope>NUCLEOTIDE SEQUENCE [LARGE SCALE GENOMIC DNA]</scope>
    <source>
        <strain evidence="13">CBS 10737</strain>
    </source>
</reference>
<reference evidence="14" key="4">
    <citation type="submission" date="2024-02" db="EMBL/GenBank/DDBJ databases">
        <title>Comparative genomics of Cryptococcus and Kwoniella reveals pathogenesis evolution and contrasting modes of karyotype evolution via chromosome fusion or intercentromeric recombination.</title>
        <authorList>
            <person name="Coelho M.A."/>
            <person name="David-Palma M."/>
            <person name="Shea T."/>
            <person name="Bowers K."/>
            <person name="McGinley-Smith S."/>
            <person name="Mohammad A.W."/>
            <person name="Gnirke A."/>
            <person name="Yurkov A.M."/>
            <person name="Nowrousian M."/>
            <person name="Sun S."/>
            <person name="Cuomo C.A."/>
            <person name="Heitman J."/>
        </authorList>
    </citation>
    <scope>NUCLEOTIDE SEQUENCE</scope>
    <source>
        <strain evidence="14">CBS 10737</strain>
    </source>
</reference>
<dbReference type="AlphaFoldDB" id="A0A1B9I051"/>
<sequence length="1227" mass="137571">MSTNRSLKRKASTSKVVPKKRAPQSPSPSPSDLDNGFEDLENGSGNDEEDAGGVYEDPMIDRQDTDGDSSEQDEEDDEDEDNAEEISAGPSRPQNNNKHLYKAPTLDEMEAMRSAEESGGTTFSLQLSALLQSTLLPTTPAPTLKTLLSTIHSHILSLPALPAVPPTKASKRIGNGTKIPFVGGDQWDPIKNEVQWKLGWEKPHEIIVAGSWSVVGGYRKGKNEGGNIDLVVVMPSALFSAKDRMDYRYFHKRSHYLAIIYSEVQKLSKKDGPVSGAQLSWENSMGDARRPIIKIQVGKEQGLKHRLDIRIHASILPDVFPLSSLSPTKSLLRSDIPTPLYSSSILNDTLQKSNLLHLHRLSQVLSPERTVDSFLATWRIWATRRGIRRERGGSGWFASMLLGWVVDGGQVGGGGGVRERIKKVRGVGKGLGHWGALRAAWEFLAQTDFDQTPVFIKTVNEDAIPQSDFINSFQDVFVDPTGKVNIFAGWEKGDLQILRYHARETLAMLEDESGDLFAETFLRDRNLGAEIFDDCIKVGITNVQLEPNPENPSHTDLATQSFANILRRGLSDRASLVHITPSRLTQNTLDIGIVYNPEHATRVIDIGPSSETSQSAAAERFRQLWGEKAELRRFKDGSISESVVWDITRPEEAILIPGKIVKYLLGKHFGISEESIHCISSNIEWSKIIQIPESVRKAICVPGSEKQGFRPVIQGYEELYKILKDIDSELPLSILNVFESSELLRYSSTYVPHPLDLNRITSSTTSTINHFPPVDIAVQFESSPKWPDDLAAIQKVKLALFDKLSKIMTERLPKSKTNILFDEDYIHNSAAGEISDHSSLEILLPQGVSFRLKIYYEKERVLLERILYEDEPIFATSLPRPSKKLAHQALEKHLFLFNHKTNHHQSIKPLHHKYPSYSTATRLLKKWFSSHMLSTHIPIEIIELIMAKIYLDSESLQNPNSATAGFVRSVIFLSEWDWRNVPLFVPIQSVKNSSISEKRLKFPTNMKQDALKSFENLRNKEKASDSSIANQHGWVVFTEEDESGLRWTKGITRVIAGRVAVLAKATLAAIKSESENGDLHVKSLFITPLEHYDILLHVSPLATSKDHQNIQANPEEWETKLKFRNLQSSSSSEQIRIDFNPIESFVHDLKRLYGDSVLWFYDNNGGVVVGGIWNPAKEGARNLKAFLGYNSIPVKSESTLITINKEAILAEISRLGKGMIQTIERRK</sequence>
<feature type="compositionally biased region" description="Acidic residues" evidence="6">
    <location>
        <begin position="66"/>
        <end position="84"/>
    </location>
</feature>